<evidence type="ECO:0000256" key="1">
    <source>
        <dbReference type="ARBA" id="ARBA00005771"/>
    </source>
</evidence>
<keyword evidence="5" id="KW-1185">Reference proteome</keyword>
<dbReference type="AlphaFoldDB" id="A0A6J8D7B8"/>
<dbReference type="InterPro" id="IPR000863">
    <property type="entry name" value="Sulfotransferase_dom"/>
</dbReference>
<dbReference type="SUPFAM" id="SSF52540">
    <property type="entry name" value="P-loop containing nucleoside triphosphate hydrolases"/>
    <property type="match status" value="1"/>
</dbReference>
<evidence type="ECO:0000313" key="5">
    <source>
        <dbReference type="Proteomes" id="UP000507470"/>
    </source>
</evidence>
<gene>
    <name evidence="4" type="ORF">MCOR_38385</name>
</gene>
<reference evidence="4 5" key="1">
    <citation type="submission" date="2020-06" db="EMBL/GenBank/DDBJ databases">
        <authorList>
            <person name="Li R."/>
            <person name="Bekaert M."/>
        </authorList>
    </citation>
    <scope>NUCLEOTIDE SEQUENCE [LARGE SCALE GENOMIC DNA]</scope>
    <source>
        <strain evidence="5">wild</strain>
    </source>
</reference>
<dbReference type="PANTHER" id="PTHR11783">
    <property type="entry name" value="SULFOTRANSFERASE SULT"/>
    <property type="match status" value="1"/>
</dbReference>
<sequence>MGDKQLDSDTSSEWEPELKYDFDPITSDDEIVTVDLGGTPVQCLKIGDAFQHIVKMARMIPDYRKHIPSIRNMEMDADDVLICAFSKSGTHWLWEITSMLRNGKADYHRKEKTSAMLEFVPAEVLRALPKPRIYNTHFTPQGLPKQVFDRNCKILFLQRNPKDVLVSFLPFLQGHKFLDSAIQWDEFICKYMEFEVESSLLNWFYYTRQWFEFLKEGHDNIYCMAYEDLKDDPVMEITKLAKFLEVGENSDLFKDIAVKCSFQNLKQAATSKVETFKINNKEAAKKITNFTYRKGEVGDWKNYFTISVNEKFDALYAEKMKGIDFKYRYSL</sequence>
<keyword evidence="2 4" id="KW-0808">Transferase</keyword>
<dbReference type="EMBL" id="CACVKT020006988">
    <property type="protein sequence ID" value="CAC5404623.1"/>
    <property type="molecule type" value="Genomic_DNA"/>
</dbReference>
<name>A0A6J8D7B8_MYTCO</name>
<comment type="similarity">
    <text evidence="1">Belongs to the sulfotransferase 1 family.</text>
</comment>
<evidence type="ECO:0000259" key="3">
    <source>
        <dbReference type="Pfam" id="PF00685"/>
    </source>
</evidence>
<dbReference type="OrthoDB" id="6072116at2759"/>
<accession>A0A6J8D7B8</accession>
<protein>
    <submittedName>
        <fullName evidence="4">SULT1</fullName>
        <ecNumber evidence="4">2.8.2.-</ecNumber>
    </submittedName>
</protein>
<proteinExistence type="inferred from homology"/>
<organism evidence="4 5">
    <name type="scientific">Mytilus coruscus</name>
    <name type="common">Sea mussel</name>
    <dbReference type="NCBI Taxonomy" id="42192"/>
    <lineage>
        <taxon>Eukaryota</taxon>
        <taxon>Metazoa</taxon>
        <taxon>Spiralia</taxon>
        <taxon>Lophotrochozoa</taxon>
        <taxon>Mollusca</taxon>
        <taxon>Bivalvia</taxon>
        <taxon>Autobranchia</taxon>
        <taxon>Pteriomorphia</taxon>
        <taxon>Mytilida</taxon>
        <taxon>Mytiloidea</taxon>
        <taxon>Mytilidae</taxon>
        <taxon>Mytilinae</taxon>
        <taxon>Mytilus</taxon>
    </lineage>
</organism>
<dbReference type="GO" id="GO:0008146">
    <property type="term" value="F:sulfotransferase activity"/>
    <property type="evidence" value="ECO:0007669"/>
    <property type="project" value="InterPro"/>
</dbReference>
<evidence type="ECO:0000313" key="4">
    <source>
        <dbReference type="EMBL" id="CAC5404623.1"/>
    </source>
</evidence>
<evidence type="ECO:0000256" key="2">
    <source>
        <dbReference type="ARBA" id="ARBA00022679"/>
    </source>
</evidence>
<dbReference type="Gene3D" id="3.40.50.300">
    <property type="entry name" value="P-loop containing nucleotide triphosphate hydrolases"/>
    <property type="match status" value="1"/>
</dbReference>
<dbReference type="InterPro" id="IPR027417">
    <property type="entry name" value="P-loop_NTPase"/>
</dbReference>
<dbReference type="Proteomes" id="UP000507470">
    <property type="component" value="Unassembled WGS sequence"/>
</dbReference>
<dbReference type="Pfam" id="PF00685">
    <property type="entry name" value="Sulfotransfer_1"/>
    <property type="match status" value="1"/>
</dbReference>
<feature type="domain" description="Sulfotransferase" evidence="3">
    <location>
        <begin position="78"/>
        <end position="323"/>
    </location>
</feature>
<dbReference type="EC" id="2.8.2.-" evidence="4"/>